<dbReference type="RefSeq" id="WP_048046478.1">
    <property type="nucleotide sequence ID" value="NZ_CP009512.1"/>
</dbReference>
<dbReference type="Proteomes" id="UP000033097">
    <property type="component" value="Chromosome"/>
</dbReference>
<dbReference type="STRING" id="213585.MSMAS_1719"/>
<gene>
    <name evidence="2" type="ORF">MSMAS_1719</name>
</gene>
<dbReference type="EMBL" id="CP009512">
    <property type="protein sequence ID" value="AKB64915.1"/>
    <property type="molecule type" value="Genomic_DNA"/>
</dbReference>
<proteinExistence type="predicted"/>
<accession>A0A0E3RFH6</accession>
<dbReference type="HOGENOM" id="CLU_870862_0_0_2"/>
<organism evidence="2 3">
    <name type="scientific">Methanosarcina mazei S-6</name>
    <dbReference type="NCBI Taxonomy" id="213585"/>
    <lineage>
        <taxon>Archaea</taxon>
        <taxon>Methanobacteriati</taxon>
        <taxon>Methanobacteriota</taxon>
        <taxon>Stenosarchaea group</taxon>
        <taxon>Methanomicrobia</taxon>
        <taxon>Methanosarcinales</taxon>
        <taxon>Methanosarcinaceae</taxon>
        <taxon>Methanosarcina</taxon>
    </lineage>
</organism>
<protein>
    <recommendedName>
        <fullName evidence="1">ABC-three component systems C-terminal domain-containing protein</fullName>
    </recommendedName>
</protein>
<name>A0A0E3RFH6_METMZ</name>
<dbReference type="KEGG" id="mmj:MSMAS_1719"/>
<dbReference type="PATRIC" id="fig|213585.10.peg.2178"/>
<sequence length="311" mass="35892">MNFKYPLYNLNDEEFEKLVALICNKILGTGTIVFSAGKDGGRDAKFTGTANRYPSEASPWSGRFIIQAKHTIKPVASCSDSEFETILRKECISIRNLKNSGKIDYYLMFTNRKLSGLQDPKIEDFVSETVGVPNSLIGDETIQLWLEINPQIAKILNLSRLFLPITFYEKDLQDIVVAFSEVKFSNAELMAKKNALKRISIEEKNMLNKLSKDYFDEVFKKSYSDFNRISLFLEDPVNYEYKLKYENTVNDIQEEIILNRDNYALFDQVLNDLYKSTLDNNNGKLLLNRNLLRVFLHYMYYNCDIGKNGGT</sequence>
<dbReference type="AlphaFoldDB" id="A0A0E3RFH6"/>
<dbReference type="Pfam" id="PF20279">
    <property type="entry name" value="CTD12"/>
    <property type="match status" value="1"/>
</dbReference>
<evidence type="ECO:0000313" key="3">
    <source>
        <dbReference type="Proteomes" id="UP000033097"/>
    </source>
</evidence>
<reference evidence="2 3" key="1">
    <citation type="submission" date="2014-07" db="EMBL/GenBank/DDBJ databases">
        <title>Methanogenic archaea and the global carbon cycle.</title>
        <authorList>
            <person name="Henriksen J.R."/>
            <person name="Luke J."/>
            <person name="Reinhart S."/>
            <person name="Benedict M.N."/>
            <person name="Youngblut N.D."/>
            <person name="Metcalf M.E."/>
            <person name="Whitaker R.J."/>
            <person name="Metcalf W.W."/>
        </authorList>
    </citation>
    <scope>NUCLEOTIDE SEQUENCE [LARGE SCALE GENOMIC DNA]</scope>
    <source>
        <strain evidence="2 3">S-6</strain>
    </source>
</reference>
<dbReference type="GeneID" id="24839405"/>
<evidence type="ECO:0000313" key="2">
    <source>
        <dbReference type="EMBL" id="AKB64915.1"/>
    </source>
</evidence>
<evidence type="ECO:0000259" key="1">
    <source>
        <dbReference type="Pfam" id="PF20279"/>
    </source>
</evidence>
<dbReference type="InterPro" id="IPR046917">
    <property type="entry name" value="ABC-3C_CTD12"/>
</dbReference>
<feature type="domain" description="ABC-three component systems C-terminal" evidence="1">
    <location>
        <begin position="164"/>
        <end position="306"/>
    </location>
</feature>